<proteinExistence type="predicted"/>
<gene>
    <name evidence="2" type="ORF">RAMLITH_06975</name>
</gene>
<keyword evidence="3" id="KW-1185">Reference proteome</keyword>
<dbReference type="Gene3D" id="1.20.141.10">
    <property type="entry name" value="Chitosanase, subunit A, domain 1"/>
    <property type="match status" value="1"/>
</dbReference>
<evidence type="ECO:0000259" key="1">
    <source>
        <dbReference type="Pfam" id="PF01471"/>
    </source>
</evidence>
<dbReference type="SUPFAM" id="SSF47090">
    <property type="entry name" value="PGBD-like"/>
    <property type="match status" value="1"/>
</dbReference>
<dbReference type="SUPFAM" id="SSF53955">
    <property type="entry name" value="Lysozyme-like"/>
    <property type="match status" value="1"/>
</dbReference>
<dbReference type="AlphaFoldDB" id="A0A7X6I5N9"/>
<dbReference type="Pfam" id="PF01471">
    <property type="entry name" value="PG_binding_1"/>
    <property type="match status" value="1"/>
</dbReference>
<dbReference type="InterPro" id="IPR023346">
    <property type="entry name" value="Lysozyme-like_dom_sf"/>
</dbReference>
<protein>
    <submittedName>
        <fullName evidence="2">Chitosanase</fullName>
    </submittedName>
</protein>
<sequence>MSNELSFTVLCEDCDDRKEDLQLRGYEVVGACAEDKAQPGMCVIRYRRRAAAAAAGATAVRDAAIPALAVESFEEPPATATQANAAKAIVNLFETGQVLGDYGAVTVLPGDTGHLTYGRSQTTLGSGNLAVLIDRYCNQPGARFGARLRDWRASLKARDKALDRDPQLHNLLRACADDPVMRDVQDRFFDDAYWQPALRAAGRLGIRLPLGVAIVYDSWVHGSWGAMRDRTDRGGTVRESGEKEWLERYVDTRRDWLAGHSNLLLRKTVYRMDAFRGLMDQGYWGLELPLVVRGREVSLATLSGVPPGCYDGPQPGTRPLAVQSPLNRGLDVRLLQLGLSLADHQCEIRADGIFGSGTARWVQRFQQASGQPPTGVADPALVAKLAAV</sequence>
<dbReference type="GO" id="GO:0005576">
    <property type="term" value="C:extracellular region"/>
    <property type="evidence" value="ECO:0007669"/>
    <property type="project" value="InterPro"/>
</dbReference>
<evidence type="ECO:0000313" key="3">
    <source>
        <dbReference type="Proteomes" id="UP000521868"/>
    </source>
</evidence>
<dbReference type="GO" id="GO:0005975">
    <property type="term" value="P:carbohydrate metabolic process"/>
    <property type="evidence" value="ECO:0007669"/>
    <property type="project" value="InterPro"/>
</dbReference>
<dbReference type="RefSeq" id="WP_168106675.1">
    <property type="nucleotide sequence ID" value="NZ_VTOX01000002.1"/>
</dbReference>
<name>A0A7X6I5N9_9BURK</name>
<reference evidence="2 3" key="1">
    <citation type="journal article" date="2020" name="Nature">
        <title>Bacterial chemolithoautotrophy via manganese oxidation.</title>
        <authorList>
            <person name="Yu H."/>
            <person name="Leadbetter J.R."/>
        </authorList>
    </citation>
    <scope>NUCLEOTIDE SEQUENCE [LARGE SCALE GENOMIC DNA]</scope>
    <source>
        <strain evidence="2 3">RBP-1</strain>
    </source>
</reference>
<dbReference type="InterPro" id="IPR036365">
    <property type="entry name" value="PGBD-like_sf"/>
</dbReference>
<dbReference type="InterPro" id="IPR000400">
    <property type="entry name" value="Glyco_hydro_46"/>
</dbReference>
<dbReference type="Proteomes" id="UP000521868">
    <property type="component" value="Unassembled WGS sequence"/>
</dbReference>
<organism evidence="2 3">
    <name type="scientific">Ramlibacter lithotrophicus</name>
    <dbReference type="NCBI Taxonomy" id="2606681"/>
    <lineage>
        <taxon>Bacteria</taxon>
        <taxon>Pseudomonadati</taxon>
        <taxon>Pseudomonadota</taxon>
        <taxon>Betaproteobacteria</taxon>
        <taxon>Burkholderiales</taxon>
        <taxon>Comamonadaceae</taxon>
        <taxon>Ramlibacter</taxon>
    </lineage>
</organism>
<comment type="caution">
    <text evidence="2">The sequence shown here is derived from an EMBL/GenBank/DDBJ whole genome shotgun (WGS) entry which is preliminary data.</text>
</comment>
<dbReference type="InterPro" id="IPR002477">
    <property type="entry name" value="Peptidoglycan-bd-like"/>
</dbReference>
<dbReference type="GO" id="GO:0016977">
    <property type="term" value="F:chitosanase activity"/>
    <property type="evidence" value="ECO:0007669"/>
    <property type="project" value="InterPro"/>
</dbReference>
<feature type="domain" description="Peptidoglycan binding-like" evidence="1">
    <location>
        <begin position="329"/>
        <end position="385"/>
    </location>
</feature>
<accession>A0A7X6I5N9</accession>
<dbReference type="Pfam" id="PF01374">
    <property type="entry name" value="Glyco_hydro_46"/>
    <property type="match status" value="1"/>
</dbReference>
<dbReference type="Gene3D" id="1.10.101.10">
    <property type="entry name" value="PGBD-like superfamily/PGBD"/>
    <property type="match status" value="1"/>
</dbReference>
<dbReference type="EMBL" id="VTOX01000002">
    <property type="protein sequence ID" value="NKE65561.1"/>
    <property type="molecule type" value="Genomic_DNA"/>
</dbReference>
<evidence type="ECO:0000313" key="2">
    <source>
        <dbReference type="EMBL" id="NKE65561.1"/>
    </source>
</evidence>
<dbReference type="InterPro" id="IPR036366">
    <property type="entry name" value="PGBDSf"/>
</dbReference>